<evidence type="ECO:0000313" key="2">
    <source>
        <dbReference type="EMBL" id="KAG5481302.1"/>
    </source>
</evidence>
<dbReference type="AlphaFoldDB" id="A0A836GFZ2"/>
<protein>
    <submittedName>
        <fullName evidence="2">Uncharacterized protein</fullName>
    </submittedName>
</protein>
<dbReference type="RefSeq" id="XP_067063981.1">
    <property type="nucleotide sequence ID" value="XM_067208918.1"/>
</dbReference>
<dbReference type="KEGG" id="loi:92362852"/>
<organism evidence="2 3">
    <name type="scientific">Leishmania orientalis</name>
    <dbReference type="NCBI Taxonomy" id="2249476"/>
    <lineage>
        <taxon>Eukaryota</taxon>
        <taxon>Discoba</taxon>
        <taxon>Euglenozoa</taxon>
        <taxon>Kinetoplastea</taxon>
        <taxon>Metakinetoplastina</taxon>
        <taxon>Trypanosomatida</taxon>
        <taxon>Trypanosomatidae</taxon>
        <taxon>Leishmaniinae</taxon>
        <taxon>Leishmania</taxon>
    </lineage>
</organism>
<comment type="caution">
    <text evidence="2">The sequence shown here is derived from an EMBL/GenBank/DDBJ whole genome shotgun (WGS) entry which is preliminary data.</text>
</comment>
<evidence type="ECO:0000313" key="3">
    <source>
        <dbReference type="Proteomes" id="UP000674143"/>
    </source>
</evidence>
<proteinExistence type="predicted"/>
<sequence>MSLLVCSEACSLAEFAQKHQLNPDSLWLPLRTALPSRAKANATVTIDPRTPIALLETDTDTLLLDRRAICVKLEAANALRSEETTVVIDPAAIPSGCEVFLRWSRSGSKKLSASTQVLHHDLETEPSASPSSPVTGLKRGRLDDDSIAVASSLAASLRGKQRRLSLLQRSTEDLQRRLVAAIDARGGQCSRCATHILQSTLASMCQRLTQPPLHFVLPSDATVLEAAGVTWVRSNRRVLSHVFRSTTSRERSGSCRYSDGSRQLRFYFIEDVLLRRTHRAVEGAARSHNDETGTMGGSAPLEEVEVMLKDEILADMSTFAERGFRIIFIEHYPVLHHGSRYAVEQTLVPVVGLCRSTCPHLTVTVLLSAMSCVTAARTQGMELSIVPPHTGLLHHFVSELNASLSPDPGTSAVVGSSDRGSKLFSNVHSEFARNASLSYVDVKELRRQRH</sequence>
<dbReference type="Proteomes" id="UP000674143">
    <property type="component" value="Unassembled WGS sequence"/>
</dbReference>
<dbReference type="EMBL" id="JAFHLR010000018">
    <property type="protein sequence ID" value="KAG5481302.1"/>
    <property type="molecule type" value="Genomic_DNA"/>
</dbReference>
<gene>
    <name evidence="2" type="ORF">LSCM4_07012</name>
</gene>
<reference evidence="3" key="2">
    <citation type="journal article" date="2021" name="Sci. Data">
        <title>Chromosome-scale genome sequencing, assembly and annotation of six genomes from subfamily Leishmaniinae.</title>
        <authorList>
            <person name="Almutairi H."/>
            <person name="Urbaniak M.D."/>
            <person name="Bates M.D."/>
            <person name="Jariyapan N."/>
            <person name="Kwakye-Nuako G."/>
            <person name="Thomaz Soccol V."/>
            <person name="Al-Salem W.S."/>
            <person name="Dillon R.J."/>
            <person name="Bates P.A."/>
            <person name="Gatherer D."/>
        </authorList>
    </citation>
    <scope>NUCLEOTIDE SEQUENCE [LARGE SCALE GENOMIC DNA]</scope>
</reference>
<reference evidence="3" key="1">
    <citation type="journal article" date="2021" name="Microbiol. Resour. Announc.">
        <title>LGAAP: Leishmaniinae Genome Assembly and Annotation Pipeline.</title>
        <authorList>
            <person name="Almutairi H."/>
            <person name="Urbaniak M.D."/>
            <person name="Bates M.D."/>
            <person name="Jariyapan N."/>
            <person name="Kwakye-Nuako G."/>
            <person name="Thomaz-Soccol V."/>
            <person name="Al-Salem W.S."/>
            <person name="Dillon R.J."/>
            <person name="Bates P.A."/>
            <person name="Gatherer D."/>
        </authorList>
    </citation>
    <scope>NUCLEOTIDE SEQUENCE [LARGE SCALE GENOMIC DNA]</scope>
</reference>
<accession>A0A836GFZ2</accession>
<name>A0A836GFZ2_9TRYP</name>
<keyword evidence="3" id="KW-1185">Reference proteome</keyword>
<feature type="region of interest" description="Disordered" evidence="1">
    <location>
        <begin position="120"/>
        <end position="139"/>
    </location>
</feature>
<dbReference type="GeneID" id="92362852"/>
<evidence type="ECO:0000256" key="1">
    <source>
        <dbReference type="SAM" id="MobiDB-lite"/>
    </source>
</evidence>